<dbReference type="InterPro" id="IPR036097">
    <property type="entry name" value="HisK_dim/P_sf"/>
</dbReference>
<evidence type="ECO:0000256" key="6">
    <source>
        <dbReference type="ARBA" id="ARBA00022692"/>
    </source>
</evidence>
<dbReference type="InterPro" id="IPR050428">
    <property type="entry name" value="TCS_sensor_his_kinase"/>
</dbReference>
<evidence type="ECO:0000259" key="11">
    <source>
        <dbReference type="PROSITE" id="PS50109"/>
    </source>
</evidence>
<name>A0A2V2L5U0_9RHOB</name>
<keyword evidence="7 12" id="KW-0418">Kinase</keyword>
<feature type="domain" description="Histidine kinase" evidence="11">
    <location>
        <begin position="238"/>
        <end position="448"/>
    </location>
</feature>
<dbReference type="GO" id="GO:0005886">
    <property type="term" value="C:plasma membrane"/>
    <property type="evidence" value="ECO:0007669"/>
    <property type="project" value="TreeGrafter"/>
</dbReference>
<evidence type="ECO:0000256" key="2">
    <source>
        <dbReference type="ARBA" id="ARBA00004370"/>
    </source>
</evidence>
<dbReference type="PANTHER" id="PTHR45436:SF1">
    <property type="entry name" value="SENSOR PROTEIN QSEC"/>
    <property type="match status" value="1"/>
</dbReference>
<evidence type="ECO:0000256" key="10">
    <source>
        <dbReference type="SAM" id="Phobius"/>
    </source>
</evidence>
<dbReference type="SMART" id="SM00387">
    <property type="entry name" value="HATPase_c"/>
    <property type="match status" value="1"/>
</dbReference>
<dbReference type="Pfam" id="PF02518">
    <property type="entry name" value="HATPase_c"/>
    <property type="match status" value="1"/>
</dbReference>
<dbReference type="EMBL" id="QGKU01000069">
    <property type="protein sequence ID" value="PWR00758.1"/>
    <property type="molecule type" value="Genomic_DNA"/>
</dbReference>
<dbReference type="PANTHER" id="PTHR45436">
    <property type="entry name" value="SENSOR HISTIDINE KINASE YKOH"/>
    <property type="match status" value="1"/>
</dbReference>
<dbReference type="Gene3D" id="1.10.287.130">
    <property type="match status" value="1"/>
</dbReference>
<keyword evidence="9 10" id="KW-0472">Membrane</keyword>
<dbReference type="SMART" id="SM00388">
    <property type="entry name" value="HisKA"/>
    <property type="match status" value="1"/>
</dbReference>
<dbReference type="InterPro" id="IPR013727">
    <property type="entry name" value="2CSK_N"/>
</dbReference>
<keyword evidence="6 10" id="KW-0812">Transmembrane</keyword>
<dbReference type="PROSITE" id="PS50109">
    <property type="entry name" value="HIS_KIN"/>
    <property type="match status" value="1"/>
</dbReference>
<dbReference type="AlphaFoldDB" id="A0A2V2L5U0"/>
<dbReference type="InterPro" id="IPR003594">
    <property type="entry name" value="HATPase_dom"/>
</dbReference>
<proteinExistence type="predicted"/>
<feature type="transmembrane region" description="Helical" evidence="10">
    <location>
        <begin position="159"/>
        <end position="186"/>
    </location>
</feature>
<evidence type="ECO:0000256" key="5">
    <source>
        <dbReference type="ARBA" id="ARBA00022679"/>
    </source>
</evidence>
<dbReference type="Pfam" id="PF08521">
    <property type="entry name" value="2CSK_N"/>
    <property type="match status" value="1"/>
</dbReference>
<keyword evidence="5" id="KW-0808">Transferase</keyword>
<evidence type="ECO:0000256" key="9">
    <source>
        <dbReference type="ARBA" id="ARBA00023136"/>
    </source>
</evidence>
<evidence type="ECO:0000313" key="13">
    <source>
        <dbReference type="Proteomes" id="UP000245680"/>
    </source>
</evidence>
<keyword evidence="8 10" id="KW-1133">Transmembrane helix</keyword>
<dbReference type="CDD" id="cd00075">
    <property type="entry name" value="HATPase"/>
    <property type="match status" value="1"/>
</dbReference>
<keyword evidence="4" id="KW-0597">Phosphoprotein</keyword>
<evidence type="ECO:0000256" key="1">
    <source>
        <dbReference type="ARBA" id="ARBA00000085"/>
    </source>
</evidence>
<dbReference type="CDD" id="cd00082">
    <property type="entry name" value="HisKA"/>
    <property type="match status" value="1"/>
</dbReference>
<dbReference type="SUPFAM" id="SSF55874">
    <property type="entry name" value="ATPase domain of HSP90 chaperone/DNA topoisomerase II/histidine kinase"/>
    <property type="match status" value="1"/>
</dbReference>
<dbReference type="InterPro" id="IPR005467">
    <property type="entry name" value="His_kinase_dom"/>
</dbReference>
<evidence type="ECO:0000256" key="7">
    <source>
        <dbReference type="ARBA" id="ARBA00022777"/>
    </source>
</evidence>
<reference evidence="12 13" key="1">
    <citation type="submission" date="2018-05" db="EMBL/GenBank/DDBJ databases">
        <title>Rhodobacteraceae gen. nov., sp. nov. isolated from sea water.</title>
        <authorList>
            <person name="Ren Y."/>
        </authorList>
    </citation>
    <scope>NUCLEOTIDE SEQUENCE [LARGE SCALE GENOMIC DNA]</scope>
    <source>
        <strain evidence="12 13">TG-679</strain>
    </source>
</reference>
<comment type="caution">
    <text evidence="12">The sequence shown here is derived from an EMBL/GenBank/DDBJ whole genome shotgun (WGS) entry which is preliminary data.</text>
</comment>
<dbReference type="InterPro" id="IPR003661">
    <property type="entry name" value="HisK_dim/P_dom"/>
</dbReference>
<comment type="subcellular location">
    <subcellularLocation>
        <location evidence="2">Membrane</location>
    </subcellularLocation>
</comment>
<dbReference type="Proteomes" id="UP000245680">
    <property type="component" value="Unassembled WGS sequence"/>
</dbReference>
<dbReference type="OrthoDB" id="913606at2"/>
<dbReference type="PRINTS" id="PR00344">
    <property type="entry name" value="BCTRLSENSOR"/>
</dbReference>
<evidence type="ECO:0000256" key="3">
    <source>
        <dbReference type="ARBA" id="ARBA00012438"/>
    </source>
</evidence>
<evidence type="ECO:0000256" key="4">
    <source>
        <dbReference type="ARBA" id="ARBA00022553"/>
    </source>
</evidence>
<comment type="catalytic activity">
    <reaction evidence="1">
        <text>ATP + protein L-histidine = ADP + protein N-phospho-L-histidine.</text>
        <dbReference type="EC" id="2.7.13.3"/>
    </reaction>
</comment>
<gene>
    <name evidence="12" type="ORF">DKT77_20545</name>
</gene>
<dbReference type="InterPro" id="IPR004358">
    <property type="entry name" value="Sig_transdc_His_kin-like_C"/>
</dbReference>
<evidence type="ECO:0000313" key="12">
    <source>
        <dbReference type="EMBL" id="PWR00758.1"/>
    </source>
</evidence>
<dbReference type="EC" id="2.7.13.3" evidence="3"/>
<evidence type="ECO:0000256" key="8">
    <source>
        <dbReference type="ARBA" id="ARBA00022989"/>
    </source>
</evidence>
<organism evidence="12 13">
    <name type="scientific">Meridianimarinicoccus roseus</name>
    <dbReference type="NCBI Taxonomy" id="2072018"/>
    <lineage>
        <taxon>Bacteria</taxon>
        <taxon>Pseudomonadati</taxon>
        <taxon>Pseudomonadota</taxon>
        <taxon>Alphaproteobacteria</taxon>
        <taxon>Rhodobacterales</taxon>
        <taxon>Paracoccaceae</taxon>
        <taxon>Meridianimarinicoccus</taxon>
    </lineage>
</organism>
<protein>
    <recommendedName>
        <fullName evidence="3">histidine kinase</fullName>
        <ecNumber evidence="3">2.7.13.3</ecNumber>
    </recommendedName>
</protein>
<sequence>MSLRSRLFLVILVPLLLVSVLLGVWRYSVAQRTSEQLFDRSLLAAALAISRDVTVSEGDALSPSARALISDAGGGEVFYHVTGPGGIYVTGYAYPPSFSGRISDDGPHFFVADYRGERVRVLRMSETTTIDNLTGKTVVTVWQRVSDRQAFATELARRAVILIAGLMAALAVVVWFGVAIGLRPLLGLHDAIARRSPNDLSVIQRPVPAEVSGIVATLNRLLGQVEDSIDAHKAFISDAAHQLRNPASALLSLAETLPAVHDPAERQQRERELIDAARNAAHLTEQLLRAERLHHGGLPLMERFDLNAMAERVCADQAPAVLARDIDFTYEPQGEPVFVQGDTVLLGEALANLIDNALKHGGPRMTEIIVSIRSCGTFAEVLVCDDGRGIPSDKVDVAFRRFGQLGTNQGSGLGLAIVQDIACKHNGDVKSLDVAQGACIRMRLALRAM</sequence>
<dbReference type="GO" id="GO:0000155">
    <property type="term" value="F:phosphorelay sensor kinase activity"/>
    <property type="evidence" value="ECO:0007669"/>
    <property type="project" value="InterPro"/>
</dbReference>
<dbReference type="InterPro" id="IPR036890">
    <property type="entry name" value="HATPase_C_sf"/>
</dbReference>
<dbReference type="Gene3D" id="3.30.565.10">
    <property type="entry name" value="Histidine kinase-like ATPase, C-terminal domain"/>
    <property type="match status" value="1"/>
</dbReference>
<keyword evidence="13" id="KW-1185">Reference proteome</keyword>
<accession>A0A2V2L5U0</accession>
<dbReference type="SUPFAM" id="SSF47384">
    <property type="entry name" value="Homodimeric domain of signal transducing histidine kinase"/>
    <property type="match status" value="1"/>
</dbReference>